<dbReference type="InterPro" id="IPR032831">
    <property type="entry name" value="LptM_cons"/>
</dbReference>
<dbReference type="PATRIC" id="fig|1297742.4.peg.981"/>
<evidence type="ECO:0008006" key="11">
    <source>
        <dbReference type="Google" id="ProtNLM"/>
    </source>
</evidence>
<dbReference type="EMBL" id="CP012109">
    <property type="protein sequence ID" value="AKQ64054.1"/>
    <property type="molecule type" value="Genomic_DNA"/>
</dbReference>
<evidence type="ECO:0000256" key="3">
    <source>
        <dbReference type="ARBA" id="ARBA00023136"/>
    </source>
</evidence>
<dbReference type="STRING" id="1297742.A176_000966"/>
<keyword evidence="5" id="KW-0998">Cell outer membrane</keyword>
<comment type="subcellular location">
    <subcellularLocation>
        <location evidence="1">Cell outer membrane</location>
        <topology evidence="1">Lipid-anchor</topology>
    </subcellularLocation>
</comment>
<dbReference type="AlphaFoldDB" id="A0A0H4WMT2"/>
<feature type="signal peptide" evidence="8">
    <location>
        <begin position="1"/>
        <end position="20"/>
    </location>
</feature>
<feature type="compositionally biased region" description="Pro residues" evidence="7">
    <location>
        <begin position="26"/>
        <end position="45"/>
    </location>
</feature>
<feature type="compositionally biased region" description="Polar residues" evidence="7">
    <location>
        <begin position="67"/>
        <end position="78"/>
    </location>
</feature>
<evidence type="ECO:0000256" key="4">
    <source>
        <dbReference type="ARBA" id="ARBA00023139"/>
    </source>
</evidence>
<dbReference type="NCBIfam" id="NF047847">
    <property type="entry name" value="SS_mature_LptM"/>
    <property type="match status" value="1"/>
</dbReference>
<gene>
    <name evidence="9" type="ORF">A176_000966</name>
</gene>
<keyword evidence="6" id="KW-0449">Lipoprotein</keyword>
<keyword evidence="2 8" id="KW-0732">Signal</keyword>
<name>A0A0H4WMT2_9BACT</name>
<protein>
    <recommendedName>
        <fullName evidence="11">Lipoprotein</fullName>
    </recommendedName>
</protein>
<evidence type="ECO:0000313" key="10">
    <source>
        <dbReference type="Proteomes" id="UP000009026"/>
    </source>
</evidence>
<keyword evidence="4" id="KW-0564">Palmitate</keyword>
<dbReference type="Proteomes" id="UP000009026">
    <property type="component" value="Chromosome"/>
</dbReference>
<evidence type="ECO:0000256" key="2">
    <source>
        <dbReference type="ARBA" id="ARBA00022729"/>
    </source>
</evidence>
<evidence type="ECO:0000256" key="5">
    <source>
        <dbReference type="ARBA" id="ARBA00023237"/>
    </source>
</evidence>
<keyword evidence="3" id="KW-0472">Membrane</keyword>
<proteinExistence type="predicted"/>
<dbReference type="RefSeq" id="WP_002635761.1">
    <property type="nucleotide sequence ID" value="NZ_CP012109.1"/>
</dbReference>
<evidence type="ECO:0000256" key="7">
    <source>
        <dbReference type="SAM" id="MobiDB-lite"/>
    </source>
</evidence>
<dbReference type="PROSITE" id="PS51257">
    <property type="entry name" value="PROKAR_LIPOPROTEIN"/>
    <property type="match status" value="1"/>
</dbReference>
<keyword evidence="10" id="KW-1185">Reference proteome</keyword>
<dbReference type="KEGG" id="mym:A176_000966"/>
<feature type="chain" id="PRO_5005211838" description="Lipoprotein" evidence="8">
    <location>
        <begin position="21"/>
        <end position="86"/>
    </location>
</feature>
<evidence type="ECO:0000256" key="1">
    <source>
        <dbReference type="ARBA" id="ARBA00004459"/>
    </source>
</evidence>
<sequence>MRATLAPLCVAASLSLTLVACGIKGPPRPPGPPPAPATETQPPPTATERGPLEPSGPTLTPRPEGSGVQTPLTPSESPASEDAGVP</sequence>
<feature type="region of interest" description="Disordered" evidence="7">
    <location>
        <begin position="21"/>
        <end position="86"/>
    </location>
</feature>
<evidence type="ECO:0000256" key="6">
    <source>
        <dbReference type="ARBA" id="ARBA00023288"/>
    </source>
</evidence>
<evidence type="ECO:0000313" key="9">
    <source>
        <dbReference type="EMBL" id="AKQ64054.1"/>
    </source>
</evidence>
<evidence type="ECO:0000256" key="8">
    <source>
        <dbReference type="SAM" id="SignalP"/>
    </source>
</evidence>
<organism evidence="9 10">
    <name type="scientific">Pseudomyxococcus hansupus</name>
    <dbReference type="NCBI Taxonomy" id="1297742"/>
    <lineage>
        <taxon>Bacteria</taxon>
        <taxon>Pseudomonadati</taxon>
        <taxon>Myxococcota</taxon>
        <taxon>Myxococcia</taxon>
        <taxon>Myxococcales</taxon>
        <taxon>Cystobacterineae</taxon>
        <taxon>Myxococcaceae</taxon>
        <taxon>Pseudomyxococcus</taxon>
    </lineage>
</organism>
<accession>A0A0H4WMT2</accession>
<reference evidence="9 10" key="1">
    <citation type="journal article" date="2016" name="PLoS ONE">
        <title>Complete Genome Sequence and Comparative Genomics of a Novel Myxobacterium Myxococcus hansupus.</title>
        <authorList>
            <person name="Sharma G."/>
            <person name="Narwani T."/>
            <person name="Subramanian S."/>
        </authorList>
    </citation>
    <scope>NUCLEOTIDE SEQUENCE [LARGE SCALE GENOMIC DNA]</scope>
    <source>
        <strain evidence="10">mixupus</strain>
    </source>
</reference>